<reference evidence="1" key="1">
    <citation type="submission" date="2012-01" db="EMBL/GenBank/DDBJ databases">
        <title>The Genome Sequence of Treponema denticola H1-T.</title>
        <authorList>
            <consortium name="The Broad Institute Genome Sequencing Platform"/>
            <person name="Earl A."/>
            <person name="Ward D."/>
            <person name="Feldgarden M."/>
            <person name="Gevers D."/>
            <person name="Blanton J.M."/>
            <person name="Fenno C.J."/>
            <person name="Baranova O.V."/>
            <person name="Mathney J."/>
            <person name="Dewhirst F.E."/>
            <person name="Izard J."/>
            <person name="Young S.K."/>
            <person name="Zeng Q."/>
            <person name="Gargeya S."/>
            <person name="Fitzgerald M."/>
            <person name="Haas B."/>
            <person name="Abouelleil A."/>
            <person name="Alvarado L."/>
            <person name="Arachchi H.M."/>
            <person name="Berlin A."/>
            <person name="Chapman S.B."/>
            <person name="Gearin G."/>
            <person name="Goldberg J."/>
            <person name="Griggs A."/>
            <person name="Gujja S."/>
            <person name="Hansen M."/>
            <person name="Heiman D."/>
            <person name="Howarth C."/>
            <person name="Larimer J."/>
            <person name="Lui A."/>
            <person name="MacDonald P.J.P."/>
            <person name="McCowen C."/>
            <person name="Montmayeur A."/>
            <person name="Murphy C."/>
            <person name="Neiman D."/>
            <person name="Pearson M."/>
            <person name="Priest M."/>
            <person name="Roberts A."/>
            <person name="Saif S."/>
            <person name="Shea T."/>
            <person name="Sisk P."/>
            <person name="Stolte C."/>
            <person name="Sykes S."/>
            <person name="Wortman J."/>
            <person name="Nusbaum C."/>
            <person name="Birren B."/>
        </authorList>
    </citation>
    <scope>NUCLEOTIDE SEQUENCE [LARGE SCALE GENOMIC DNA]</scope>
    <source>
        <strain evidence="1">H1-T</strain>
    </source>
</reference>
<dbReference type="InterPro" id="IPR019612">
    <property type="entry name" value="Minor_capsid_put"/>
</dbReference>
<dbReference type="HOGENOM" id="CLU_2157262_0_0_12"/>
<comment type="caution">
    <text evidence="1">The sequence shown here is derived from an EMBL/GenBank/DDBJ whole genome shotgun (WGS) entry which is preliminary data.</text>
</comment>
<dbReference type="AlphaFoldDB" id="M2AXS3"/>
<dbReference type="EMBL" id="AGDW01000025">
    <property type="protein sequence ID" value="EMB28156.1"/>
    <property type="molecule type" value="Genomic_DNA"/>
</dbReference>
<evidence type="ECO:0000313" key="1">
    <source>
        <dbReference type="EMBL" id="EMB28156.1"/>
    </source>
</evidence>
<sequence>MARPIPARLLVQDCVLKKQAGLDRNRNPIYELTVLKRVRIGATIQTVRGAYGETKADTLTLFIDAKNTRYETTSGEAAERKLPAEKDVIEWQGQTFPVRSITPCYRQGDTPHHWEVTLE</sequence>
<accession>M2AXS3</accession>
<dbReference type="RefSeq" id="WP_002689767.1">
    <property type="nucleotide sequence ID" value="NZ_CM001794.1"/>
</dbReference>
<name>M2AXS3_TREDN</name>
<proteinExistence type="predicted"/>
<dbReference type="Pfam" id="PF10665">
    <property type="entry name" value="Minor_capsid_1"/>
    <property type="match status" value="1"/>
</dbReference>
<organism evidence="1">
    <name type="scientific">Treponema denticola H1-T</name>
    <dbReference type="NCBI Taxonomy" id="999431"/>
    <lineage>
        <taxon>Bacteria</taxon>
        <taxon>Pseudomonadati</taxon>
        <taxon>Spirochaetota</taxon>
        <taxon>Spirochaetia</taxon>
        <taxon>Spirochaetales</taxon>
        <taxon>Treponemataceae</taxon>
        <taxon>Treponema</taxon>
    </lineage>
</organism>
<gene>
    <name evidence="1" type="ORF">HMPREF9725_02586</name>
</gene>
<dbReference type="Proteomes" id="UP000011708">
    <property type="component" value="Chromosome"/>
</dbReference>
<protein>
    <submittedName>
        <fullName evidence="1">Uncharacterized protein</fullName>
    </submittedName>
</protein>
<dbReference type="PATRIC" id="fig|999431.4.peg.2680"/>